<feature type="domain" description="Hemerythrin-like" evidence="1">
    <location>
        <begin position="18"/>
        <end position="148"/>
    </location>
</feature>
<dbReference type="RefSeq" id="WP_086576532.1">
    <property type="nucleotide sequence ID" value="NZ_NGFP01000152.1"/>
</dbReference>
<name>A0A243RE45_9ACTN</name>
<evidence type="ECO:0000313" key="2">
    <source>
        <dbReference type="EMBL" id="OUC93007.1"/>
    </source>
</evidence>
<dbReference type="InterPro" id="IPR053206">
    <property type="entry name" value="Dimeric_xanthone_biosynth"/>
</dbReference>
<evidence type="ECO:0000259" key="1">
    <source>
        <dbReference type="Pfam" id="PF01814"/>
    </source>
</evidence>
<proteinExistence type="predicted"/>
<dbReference type="CDD" id="cd12108">
    <property type="entry name" value="Hr-like"/>
    <property type="match status" value="1"/>
</dbReference>
<comment type="caution">
    <text evidence="2">The sequence shown here is derived from an EMBL/GenBank/DDBJ whole genome shotgun (WGS) entry which is preliminary data.</text>
</comment>
<dbReference type="Pfam" id="PF01814">
    <property type="entry name" value="Hemerythrin"/>
    <property type="match status" value="1"/>
</dbReference>
<organism evidence="2 3">
    <name type="scientific">Streptosporangium minutum</name>
    <dbReference type="NCBI Taxonomy" id="569862"/>
    <lineage>
        <taxon>Bacteria</taxon>
        <taxon>Bacillati</taxon>
        <taxon>Actinomycetota</taxon>
        <taxon>Actinomycetes</taxon>
        <taxon>Streptosporangiales</taxon>
        <taxon>Streptosporangiaceae</taxon>
        <taxon>Streptosporangium</taxon>
    </lineage>
</organism>
<dbReference type="EMBL" id="NGFP01000152">
    <property type="protein sequence ID" value="OUC93007.1"/>
    <property type="molecule type" value="Genomic_DNA"/>
</dbReference>
<dbReference type="PANTHER" id="PTHR38048">
    <property type="entry name" value="EXPRESSED PROTEIN"/>
    <property type="match status" value="1"/>
</dbReference>
<dbReference type="PANTHER" id="PTHR38048:SF2">
    <property type="entry name" value="HEMERYTHRIN-LIKE DOMAIN-CONTAINING PROTEIN"/>
    <property type="match status" value="1"/>
</dbReference>
<accession>A0A243RE45</accession>
<dbReference type="Proteomes" id="UP000194761">
    <property type="component" value="Unassembled WGS sequence"/>
</dbReference>
<reference evidence="2 3" key="1">
    <citation type="submission" date="2017-05" db="EMBL/GenBank/DDBJ databases">
        <title>Biotechnological potential of actinobacteria isolated from South African environments.</title>
        <authorList>
            <person name="Le Roes-Hill M."/>
            <person name="Prins A."/>
            <person name="Durrell K.A."/>
        </authorList>
    </citation>
    <scope>NUCLEOTIDE SEQUENCE [LARGE SCALE GENOMIC DNA]</scope>
    <source>
        <strain evidence="2">M26</strain>
    </source>
</reference>
<sequence>MDTPIEPNGRLAAFGNQLIDVHLWLREELARLREDVDSHLDGRGGRPRELRAHCLAFCSALSRHHTGEDGGAFPALAERFPELRPTLQELERDHHIVAGILQRLEELLGGLGAGTDPAEARRVRAELDGLAALLESHFVYEEKRLVAALNALSVPSWDGSRPDFLLTDAGAVPDPGVPAD</sequence>
<protein>
    <submittedName>
        <fullName evidence="2">Hemerythrin</fullName>
    </submittedName>
</protein>
<evidence type="ECO:0000313" key="3">
    <source>
        <dbReference type="Proteomes" id="UP000194761"/>
    </source>
</evidence>
<dbReference type="AlphaFoldDB" id="A0A243RE45"/>
<dbReference type="Gene3D" id="1.20.120.520">
    <property type="entry name" value="nmb1532 protein domain like"/>
    <property type="match status" value="1"/>
</dbReference>
<keyword evidence="3" id="KW-1185">Reference proteome</keyword>
<dbReference type="InterPro" id="IPR012312">
    <property type="entry name" value="Hemerythrin-like"/>
</dbReference>
<gene>
    <name evidence="2" type="ORF">CA984_28005</name>
</gene>